<keyword evidence="5" id="KW-0472">Membrane</keyword>
<dbReference type="Gene3D" id="2.40.160.20">
    <property type="match status" value="1"/>
</dbReference>
<keyword evidence="2" id="KW-1134">Transmembrane beta strand</keyword>
<dbReference type="InterPro" id="IPR000758">
    <property type="entry name" value="Enterovir_OMP"/>
</dbReference>
<protein>
    <submittedName>
        <fullName evidence="7">Uncharacterized protein</fullName>
    </submittedName>
</protein>
<feature type="chain" id="PRO_5004790270" evidence="6">
    <location>
        <begin position="23"/>
        <end position="200"/>
    </location>
</feature>
<evidence type="ECO:0000256" key="3">
    <source>
        <dbReference type="ARBA" id="ARBA00022692"/>
    </source>
</evidence>
<evidence type="ECO:0000313" key="7">
    <source>
        <dbReference type="EMBL" id="AHF78687.1"/>
    </source>
</evidence>
<dbReference type="SUPFAM" id="SSF56925">
    <property type="entry name" value="OMPA-like"/>
    <property type="match status" value="1"/>
</dbReference>
<name>W0I1N5_9GAMM</name>
<proteinExistence type="predicted"/>
<keyword evidence="4 6" id="KW-0732">Signal</keyword>
<keyword evidence="8" id="KW-1185">Reference proteome</keyword>
<dbReference type="InterPro" id="IPR011250">
    <property type="entry name" value="OMP/PagP_B-barrel"/>
</dbReference>
<keyword evidence="3" id="KW-0812">Transmembrane</keyword>
<dbReference type="InterPro" id="IPR051723">
    <property type="entry name" value="Bact_OM_Invasion-Related"/>
</dbReference>
<reference evidence="7 8" key="1">
    <citation type="journal article" date="2014" name="Genome Biol. Evol.">
        <title>Genome degeneration and adaptation in a nascent stage of symbiosis.</title>
        <authorList>
            <person name="Oakeson K.F."/>
            <person name="Gil R."/>
            <person name="Clayton A.L."/>
            <person name="Dunn D.M."/>
            <person name="von Niederhausern A.C."/>
            <person name="Hamil C."/>
            <person name="Aoyagi A."/>
            <person name="Duval B."/>
            <person name="Baca A."/>
            <person name="Silva F.J."/>
            <person name="Vallier A."/>
            <person name="Jackson D.G."/>
            <person name="Latorre A."/>
            <person name="Weiss R.B."/>
            <person name="Heddi A."/>
            <person name="Moya A."/>
            <person name="Dale C."/>
        </authorList>
    </citation>
    <scope>NUCLEOTIDE SEQUENCE [LARGE SCALE GENOMIC DNA]</scope>
    <source>
        <strain evidence="7 8">HS1</strain>
    </source>
</reference>
<evidence type="ECO:0000313" key="8">
    <source>
        <dbReference type="Proteomes" id="UP000019028"/>
    </source>
</evidence>
<dbReference type="GO" id="GO:0044384">
    <property type="term" value="C:host outer membrane"/>
    <property type="evidence" value="ECO:0007669"/>
    <property type="project" value="InterPro"/>
</dbReference>
<dbReference type="Pfam" id="PF06316">
    <property type="entry name" value="Ail_Lom"/>
    <property type="match status" value="1"/>
</dbReference>
<dbReference type="GO" id="GO:0016020">
    <property type="term" value="C:membrane"/>
    <property type="evidence" value="ECO:0007669"/>
    <property type="project" value="UniProtKB-SubCell"/>
</dbReference>
<dbReference type="PANTHER" id="PTHR35892:SF2">
    <property type="entry name" value="OUTER MEMBRANE PROTEIN PAGN"/>
    <property type="match status" value="1"/>
</dbReference>
<dbReference type="PROSITE" id="PS00694">
    <property type="entry name" value="ENT_VIR_OMP_1"/>
    <property type="match status" value="1"/>
</dbReference>
<dbReference type="PANTHER" id="PTHR35892">
    <property type="entry name" value="OUTER MEMBRANE PROTEIN PAGN-RELATED"/>
    <property type="match status" value="1"/>
</dbReference>
<gene>
    <name evidence="7" type="ORF">Sant_3707</name>
</gene>
<evidence type="ECO:0000256" key="6">
    <source>
        <dbReference type="SAM" id="SignalP"/>
    </source>
</evidence>
<dbReference type="Proteomes" id="UP000019028">
    <property type="component" value="Chromosome"/>
</dbReference>
<dbReference type="EMBL" id="CP006569">
    <property type="protein sequence ID" value="AHF78687.1"/>
    <property type="molecule type" value="Genomic_DNA"/>
</dbReference>
<sequence length="200" mass="22157">MKPLFFIIVFGIALSQPVPALAEFHSLSASYLHSFIKIKTGGTEADAGALDGINVKYRYEWGGPLSLIGSLSYMTANAYNRQVSENSFQEDARYRYSAVSLTAGPAWRFNEYVSLYGIIGVNYDDYSLHASKIAIKAGTSTATQHYRDQRQKAALAYGAGVQINPVQHMVVDLGYEASRFDHRGLTFTRNALLFGVGYRF</sequence>
<dbReference type="AlphaFoldDB" id="W0I1N5"/>
<dbReference type="PATRIC" id="fig|1239307.3.peg.4098"/>
<evidence type="ECO:0000256" key="1">
    <source>
        <dbReference type="ARBA" id="ARBA00004141"/>
    </source>
</evidence>
<dbReference type="PRINTS" id="PR00316">
    <property type="entry name" value="ENTEROVIROMP"/>
</dbReference>
<evidence type="ECO:0000256" key="2">
    <source>
        <dbReference type="ARBA" id="ARBA00022452"/>
    </source>
</evidence>
<feature type="signal peptide" evidence="6">
    <location>
        <begin position="1"/>
        <end position="22"/>
    </location>
</feature>
<comment type="subcellular location">
    <subcellularLocation>
        <location evidence="1">Membrane</location>
        <topology evidence="1">Multi-pass membrane protein</topology>
    </subcellularLocation>
</comment>
<organism evidence="7 8">
    <name type="scientific">Sodalis praecaptivus</name>
    <dbReference type="NCBI Taxonomy" id="1239307"/>
    <lineage>
        <taxon>Bacteria</taxon>
        <taxon>Pseudomonadati</taxon>
        <taxon>Pseudomonadota</taxon>
        <taxon>Gammaproteobacteria</taxon>
        <taxon>Enterobacterales</taxon>
        <taxon>Bruguierivoracaceae</taxon>
        <taxon>Sodalis</taxon>
    </lineage>
</organism>
<accession>W0I1N5</accession>
<evidence type="ECO:0000256" key="4">
    <source>
        <dbReference type="ARBA" id="ARBA00022729"/>
    </source>
</evidence>
<dbReference type="RefSeq" id="WP_025423805.1">
    <property type="nucleotide sequence ID" value="NZ_CP006569.1"/>
</dbReference>
<dbReference type="KEGG" id="sod:Sant_3707"/>
<dbReference type="HOGENOM" id="CLU_099385_0_0_6"/>
<evidence type="ECO:0000256" key="5">
    <source>
        <dbReference type="ARBA" id="ARBA00023136"/>
    </source>
</evidence>
<dbReference type="OrthoDB" id="5873117at2"/>